<dbReference type="Proteomes" id="UP001165135">
    <property type="component" value="Unassembled WGS sequence"/>
</dbReference>
<dbReference type="EMBL" id="BSTJ01000018">
    <property type="protein sequence ID" value="GLY81314.1"/>
    <property type="molecule type" value="Genomic_DNA"/>
</dbReference>
<sequence>MLTRVIAGFRKEVPARTLESIQRAGVGVYRALDDAEAVRRELAGQGVSAWRMPAAAAAQQLYAWNAYVLQTLGDKMIDADYRGDSRTAGYLPKVTAEQVWAFFGQVERWLSLSRQAAANPGYRVEEPRYLPADLPGWVEIEPCPAAHLEAMIAACASVREHAEVALGTFEITASQDGRHAEIARLRQLAAEAATSSDYAMQAFDRTAGRRLHEVVEERLRRALEIYYHLGQLIAMPILLKTYGRGHGAGPMAGRLPLPGSGDFDPWCLTERDAVRRWQRDPQARRVINDLWRGDPDPAATLAIQEQLNAALRRDDIRRTGAMYYAPPWAPIYRAQRPVVIGRRWLQPGQDFTFEVSAEPLRYNRPFLRQIVTGPFHQARR</sequence>
<protein>
    <submittedName>
        <fullName evidence="1">Uncharacterized protein</fullName>
    </submittedName>
</protein>
<dbReference type="AlphaFoldDB" id="A0A9W6RTJ7"/>
<proteinExistence type="predicted"/>
<evidence type="ECO:0000313" key="1">
    <source>
        <dbReference type="EMBL" id="GLY81314.1"/>
    </source>
</evidence>
<accession>A0A9W6RTJ7</accession>
<dbReference type="RefSeq" id="WP_285635594.1">
    <property type="nucleotide sequence ID" value="NZ_BSTJ01000018.1"/>
</dbReference>
<gene>
    <name evidence="1" type="ORF">Airi01_095810</name>
</gene>
<evidence type="ECO:0000313" key="2">
    <source>
        <dbReference type="Proteomes" id="UP001165135"/>
    </source>
</evidence>
<comment type="caution">
    <text evidence="1">The sequence shown here is derived from an EMBL/GenBank/DDBJ whole genome shotgun (WGS) entry which is preliminary data.</text>
</comment>
<organism evidence="1 2">
    <name type="scientific">Actinoallomurus iriomotensis</name>
    <dbReference type="NCBI Taxonomy" id="478107"/>
    <lineage>
        <taxon>Bacteria</taxon>
        <taxon>Bacillati</taxon>
        <taxon>Actinomycetota</taxon>
        <taxon>Actinomycetes</taxon>
        <taxon>Streptosporangiales</taxon>
        <taxon>Thermomonosporaceae</taxon>
        <taxon>Actinoallomurus</taxon>
    </lineage>
</organism>
<name>A0A9W6RTJ7_9ACTN</name>
<reference evidence="1" key="1">
    <citation type="submission" date="2023-03" db="EMBL/GenBank/DDBJ databases">
        <title>Actinoallomurus iriomotensis NBRC 103681.</title>
        <authorList>
            <person name="Ichikawa N."/>
            <person name="Sato H."/>
            <person name="Tonouchi N."/>
        </authorList>
    </citation>
    <scope>NUCLEOTIDE SEQUENCE</scope>
    <source>
        <strain evidence="1">NBRC 103681</strain>
    </source>
</reference>